<dbReference type="EMBL" id="KV919199">
    <property type="protein sequence ID" value="OSX70852.1"/>
    <property type="molecule type" value="Genomic_DNA"/>
</dbReference>
<feature type="transmembrane region" description="Helical" evidence="7">
    <location>
        <begin position="75"/>
        <end position="93"/>
    </location>
</feature>
<reference evidence="8 9" key="1">
    <citation type="submission" date="2017-03" db="EMBL/GenBank/DDBJ databases">
        <title>WGS assembly of Porphyra umbilicalis.</title>
        <authorList>
            <person name="Brawley S.H."/>
            <person name="Blouin N.A."/>
            <person name="Ficko-Blean E."/>
            <person name="Wheeler G.L."/>
            <person name="Lohr M."/>
            <person name="Goodson H.V."/>
            <person name="Jenkins J.W."/>
            <person name="Blaby-Haas C.E."/>
            <person name="Helliwell K.E."/>
            <person name="Chan C."/>
            <person name="Marriage T."/>
            <person name="Bhattacharya D."/>
            <person name="Klein A.S."/>
            <person name="Badis Y."/>
            <person name="Brodie J."/>
            <person name="Cao Y."/>
            <person name="Collen J."/>
            <person name="Dittami S.M."/>
            <person name="Gachon C.M."/>
            <person name="Green B.R."/>
            <person name="Karpowicz S."/>
            <person name="Kim J.W."/>
            <person name="Kudahl U."/>
            <person name="Lin S."/>
            <person name="Michel G."/>
            <person name="Mittag M."/>
            <person name="Olson B.J."/>
            <person name="Pangilinan J."/>
            <person name="Peng Y."/>
            <person name="Qiu H."/>
            <person name="Shu S."/>
            <person name="Singer J.T."/>
            <person name="Smith A.G."/>
            <person name="Sprecher B.N."/>
            <person name="Wagner V."/>
            <person name="Wang W."/>
            <person name="Wang Z.-Y."/>
            <person name="Yan J."/>
            <person name="Yarish C."/>
            <person name="Zoeuner-Riek S."/>
            <person name="Zhuang Y."/>
            <person name="Zou Y."/>
            <person name="Lindquist E.A."/>
            <person name="Grimwood J."/>
            <person name="Barry K."/>
            <person name="Rokhsar D.S."/>
            <person name="Schmutz J."/>
            <person name="Stiller J.W."/>
            <person name="Grossman A.R."/>
            <person name="Prochnik S.E."/>
        </authorList>
    </citation>
    <scope>NUCLEOTIDE SEQUENCE [LARGE SCALE GENOMIC DNA]</scope>
    <source>
        <strain evidence="8">4086291</strain>
    </source>
</reference>
<dbReference type="InterPro" id="IPR038330">
    <property type="entry name" value="TspO/MBR-related_sf"/>
</dbReference>
<evidence type="ECO:0000313" key="9">
    <source>
        <dbReference type="Proteomes" id="UP000218209"/>
    </source>
</evidence>
<sequence length="358" mass="36807">MATSVADASTTLGVCSAAPPTPISFLASLPPGGGVPGMVLMAAPLVLTLSLLLYTETPARPWHRALSKSPSAPPPAFHALAWVVCLVSTGWAARLVLTSLTGEFGEELLEDDVLLALGAFAVQLAIALSWLVGFFGMRRVVLGYAIMRAHCVAAGICVVAFARVSGLAASLLVPYLGWLIFLTYLNGYMARNNPPSGAIKKVVSPPVVGGVMMTHPPSSRGAASAGRRDVAALLRQESSCRLRLRPCGAGASSLSKPAPGGCSPVTPVASAAPLPRDDDDRDPLTSWDMLNESLPARRSPPATPVCGPSEDADWPPLPEDGDGAGMPGPPSPPQLGPSRPPHGDEAAGANAGESAHNM</sequence>
<feature type="transmembrane region" description="Helical" evidence="7">
    <location>
        <begin position="141"/>
        <end position="161"/>
    </location>
</feature>
<dbReference type="Pfam" id="PF03073">
    <property type="entry name" value="TspO_MBR"/>
    <property type="match status" value="1"/>
</dbReference>
<feature type="transmembrane region" description="Helical" evidence="7">
    <location>
        <begin position="167"/>
        <end position="185"/>
    </location>
</feature>
<dbReference type="Proteomes" id="UP000218209">
    <property type="component" value="Unassembled WGS sequence"/>
</dbReference>
<dbReference type="InterPro" id="IPR004307">
    <property type="entry name" value="TspO_MBR"/>
</dbReference>
<keyword evidence="9" id="KW-1185">Reference proteome</keyword>
<dbReference type="PANTHER" id="PTHR10057:SF0">
    <property type="entry name" value="TRANSLOCATOR PROTEIN"/>
    <property type="match status" value="1"/>
</dbReference>
<evidence type="ECO:0000256" key="4">
    <source>
        <dbReference type="ARBA" id="ARBA00022989"/>
    </source>
</evidence>
<evidence type="ECO:0000256" key="7">
    <source>
        <dbReference type="SAM" id="Phobius"/>
    </source>
</evidence>
<keyword evidence="3 7" id="KW-0812">Transmembrane</keyword>
<keyword evidence="4 7" id="KW-1133">Transmembrane helix</keyword>
<accession>A0A1X6NQK1</accession>
<evidence type="ECO:0000256" key="5">
    <source>
        <dbReference type="ARBA" id="ARBA00023136"/>
    </source>
</evidence>
<gene>
    <name evidence="8" type="ORF">BU14_0651s0008</name>
</gene>
<dbReference type="OrthoDB" id="8841220at2759"/>
<feature type="transmembrane region" description="Helical" evidence="7">
    <location>
        <begin position="33"/>
        <end position="54"/>
    </location>
</feature>
<comment type="subcellular location">
    <subcellularLocation>
        <location evidence="1">Membrane</location>
        <topology evidence="1">Multi-pass membrane protein</topology>
    </subcellularLocation>
</comment>
<dbReference type="GO" id="GO:0016020">
    <property type="term" value="C:membrane"/>
    <property type="evidence" value="ECO:0007669"/>
    <property type="project" value="UniProtKB-SubCell"/>
</dbReference>
<comment type="similarity">
    <text evidence="2">Belongs to the TspO/BZRP family.</text>
</comment>
<evidence type="ECO:0000256" key="1">
    <source>
        <dbReference type="ARBA" id="ARBA00004141"/>
    </source>
</evidence>
<dbReference type="Gene3D" id="1.20.1260.100">
    <property type="entry name" value="TspO/MBR protein"/>
    <property type="match status" value="1"/>
</dbReference>
<proteinExistence type="inferred from homology"/>
<feature type="region of interest" description="Disordered" evidence="6">
    <location>
        <begin position="251"/>
        <end position="358"/>
    </location>
</feature>
<name>A0A1X6NQK1_PORUM</name>
<dbReference type="GO" id="GO:0033013">
    <property type="term" value="P:tetrapyrrole metabolic process"/>
    <property type="evidence" value="ECO:0007669"/>
    <property type="project" value="UniProtKB-ARBA"/>
</dbReference>
<organism evidence="8 9">
    <name type="scientific">Porphyra umbilicalis</name>
    <name type="common">Purple laver</name>
    <name type="synonym">Red alga</name>
    <dbReference type="NCBI Taxonomy" id="2786"/>
    <lineage>
        <taxon>Eukaryota</taxon>
        <taxon>Rhodophyta</taxon>
        <taxon>Bangiophyceae</taxon>
        <taxon>Bangiales</taxon>
        <taxon>Bangiaceae</taxon>
        <taxon>Porphyra</taxon>
    </lineage>
</organism>
<evidence type="ECO:0000313" key="8">
    <source>
        <dbReference type="EMBL" id="OSX70852.1"/>
    </source>
</evidence>
<dbReference type="FunFam" id="1.20.1260.100:FF:000001">
    <property type="entry name" value="translocator protein 2"/>
    <property type="match status" value="1"/>
</dbReference>
<dbReference type="PANTHER" id="PTHR10057">
    <property type="entry name" value="PERIPHERAL-TYPE BENZODIAZEPINE RECEPTOR"/>
    <property type="match status" value="1"/>
</dbReference>
<dbReference type="AlphaFoldDB" id="A0A1X6NQK1"/>
<dbReference type="CDD" id="cd15904">
    <property type="entry name" value="TSPO_MBR"/>
    <property type="match status" value="1"/>
</dbReference>
<evidence type="ECO:0000256" key="2">
    <source>
        <dbReference type="ARBA" id="ARBA00007524"/>
    </source>
</evidence>
<evidence type="ECO:0000256" key="3">
    <source>
        <dbReference type="ARBA" id="ARBA00022692"/>
    </source>
</evidence>
<feature type="transmembrane region" description="Helical" evidence="7">
    <location>
        <begin position="113"/>
        <end position="134"/>
    </location>
</feature>
<evidence type="ECO:0000256" key="6">
    <source>
        <dbReference type="SAM" id="MobiDB-lite"/>
    </source>
</evidence>
<keyword evidence="5 7" id="KW-0472">Membrane</keyword>
<protein>
    <submittedName>
        <fullName evidence="8">Uncharacterized protein</fullName>
    </submittedName>
</protein>
<feature type="compositionally biased region" description="Pro residues" evidence="6">
    <location>
        <begin position="327"/>
        <end position="340"/>
    </location>
</feature>